<evidence type="ECO:0000256" key="2">
    <source>
        <dbReference type="PIRSR" id="PIRSR011396-2"/>
    </source>
</evidence>
<feature type="binding site" evidence="2">
    <location>
        <position position="210"/>
    </location>
    <ligand>
        <name>FAD</name>
        <dbReference type="ChEBI" id="CHEBI:57692"/>
    </ligand>
</feature>
<feature type="binding site" evidence="2">
    <location>
        <begin position="26"/>
        <end position="29"/>
    </location>
    <ligand>
        <name>FAD</name>
        <dbReference type="ChEBI" id="CHEBI:57692"/>
    </ligand>
</feature>
<feature type="binding site" evidence="2">
    <location>
        <position position="374"/>
    </location>
    <ligand>
        <name>FAD</name>
        <dbReference type="ChEBI" id="CHEBI:57692"/>
    </ligand>
</feature>
<dbReference type="EMBL" id="CP022111">
    <property type="protein sequence ID" value="ASG22687.1"/>
    <property type="molecule type" value="Genomic_DNA"/>
</dbReference>
<feature type="region of interest" description="Disordered" evidence="3">
    <location>
        <begin position="535"/>
        <end position="557"/>
    </location>
</feature>
<feature type="binding site" evidence="2">
    <location>
        <position position="361"/>
    </location>
    <ligand>
        <name>FAD</name>
        <dbReference type="ChEBI" id="CHEBI:57692"/>
    </ligand>
</feature>
<keyword evidence="2" id="KW-0285">Flavoprotein</keyword>
<evidence type="ECO:0000256" key="3">
    <source>
        <dbReference type="SAM" id="MobiDB-lite"/>
    </source>
</evidence>
<dbReference type="AlphaFoldDB" id="A0A248JVE4"/>
<reference evidence="4 5" key="1">
    <citation type="submission" date="2017-06" db="EMBL/GenBank/DDBJ databases">
        <title>Complete genome sequence of Nitrospirillum amazonense strain CBAmC, an endophytic nitrogen-fixing and plant growth-promoting bacterium, isolated from sugarcane.</title>
        <authorList>
            <person name="Schwab S."/>
            <person name="dos Santos Teixeira K.R."/>
            <person name="Simoes Araujo J.L."/>
            <person name="Soares Vidal M."/>
            <person name="Borges de Freitas H.R."/>
            <person name="Rivello Crivelaro A.L."/>
            <person name="Bueno de Camargo Nunes A."/>
            <person name="dos Santos C.M."/>
            <person name="Palmeira da Silva Rosa D."/>
            <person name="da Silva Padilha D."/>
            <person name="da Silva E."/>
            <person name="Araujo Terra L."/>
            <person name="Soares Mendes V."/>
            <person name="Farinelli L."/>
            <person name="Magalhaes Cruz L."/>
            <person name="Baldani J.I."/>
        </authorList>
    </citation>
    <scope>NUCLEOTIDE SEQUENCE [LARGE SCALE GENOMIC DNA]</scope>
    <source>
        <strain evidence="4 5">CBAmC</strain>
    </source>
</reference>
<proteinExistence type="predicted"/>
<dbReference type="SUPFAM" id="SSF51905">
    <property type="entry name" value="FAD/NAD(P)-binding domain"/>
    <property type="match status" value="1"/>
</dbReference>
<dbReference type="PANTHER" id="PTHR43747:SF4">
    <property type="entry name" value="FLAVIN-DEPENDENT TRYPTOPHAN HALOGENASE"/>
    <property type="match status" value="1"/>
</dbReference>
<evidence type="ECO:0000313" key="4">
    <source>
        <dbReference type="EMBL" id="ASG22687.1"/>
    </source>
</evidence>
<dbReference type="RefSeq" id="WP_088873242.1">
    <property type="nucleotide sequence ID" value="NZ_CP022111.1"/>
</dbReference>
<dbReference type="PANTHER" id="PTHR43747">
    <property type="entry name" value="FAD-BINDING PROTEIN"/>
    <property type="match status" value="1"/>
</dbReference>
<dbReference type="Proteomes" id="UP000197153">
    <property type="component" value="Chromosome 2"/>
</dbReference>
<name>A0A248JVE4_9PROT</name>
<keyword evidence="5" id="KW-1185">Reference proteome</keyword>
<protein>
    <submittedName>
        <fullName evidence="4">Tryptophan halogenase</fullName>
    </submittedName>
</protein>
<feature type="active site" evidence="1">
    <location>
        <position position="95"/>
    </location>
</feature>
<keyword evidence="2" id="KW-0547">Nucleotide-binding</keyword>
<evidence type="ECO:0000256" key="1">
    <source>
        <dbReference type="PIRSR" id="PIRSR011396-1"/>
    </source>
</evidence>
<feature type="binding site" evidence="2">
    <location>
        <position position="95"/>
    </location>
    <ligand>
        <name>7-chloro-L-tryptophan</name>
        <dbReference type="ChEBI" id="CHEBI:58713"/>
    </ligand>
</feature>
<keyword evidence="2" id="KW-0274">FAD</keyword>
<gene>
    <name evidence="4" type="ORF">Y958_17370</name>
</gene>
<dbReference type="GO" id="GO:0000166">
    <property type="term" value="F:nucleotide binding"/>
    <property type="evidence" value="ECO:0007669"/>
    <property type="project" value="UniProtKB-KW"/>
</dbReference>
<sequence length="557" mass="61145">MADTEAPTDDARAKGAPVKNVLIVGGGTAGWLAAAYLARTLSIGQPGSARITLVESADIGILGVGEGTFPNIQRTLRRIGIDESVFMRESEATFKQGIRFDHWQHAPGPSATGAGQRDHYFHPFQSAIGPQDLDLIPYWLLGAAGDGVPLDTALTMQKRVADAALAPKRSGDADYAAPLNYAYHFDAVKFARLLRVVATDLGVRHVIDTVDAVPLDETGAVAGVVTRENGTLTADLYIDCTGFRAQLIGQALKSPYQSCRKWLFCDRAVALQVPYDQPDAPIPSYTISTAHEAGWTWDIGLETRRGIGHVYSSDHTDDARAEQVLRDYIGPAAADKTARTFRFEAGYRPEPWVRNCVAIGLSSGFFEPLESTGIVLIEVASVLLTSLFPWAGDMATAARQFNRIMRQRYERALDFLKLHYCLTRRTDTAFWRDNADAATVPDTLHDLLDRWRHRPPEGLDFDLNLDTFSEASWQFVLYGMGYHTDLSAQAGAFRHMDEARQQFAAIRAGTEQALAALPRHRDLITQIYRHGLRPRTPFGGAPSGRANLSSGMAGLSR</sequence>
<feature type="binding site" evidence="2">
    <location>
        <position position="370"/>
    </location>
    <ligand>
        <name>L-tryptophan</name>
        <dbReference type="ChEBI" id="CHEBI:57912"/>
    </ligand>
</feature>
<dbReference type="InterPro" id="IPR006905">
    <property type="entry name" value="Flavin_halogenase"/>
</dbReference>
<dbReference type="Gene3D" id="3.50.50.60">
    <property type="entry name" value="FAD/NAD(P)-binding domain"/>
    <property type="match status" value="1"/>
</dbReference>
<dbReference type="KEGG" id="nao:Y958_17370"/>
<dbReference type="InterPro" id="IPR036188">
    <property type="entry name" value="FAD/NAD-bd_sf"/>
</dbReference>
<dbReference type="InterPro" id="IPR050816">
    <property type="entry name" value="Flavin-dep_Halogenase_NPB"/>
</dbReference>
<evidence type="ECO:0000313" key="5">
    <source>
        <dbReference type="Proteomes" id="UP000197153"/>
    </source>
</evidence>
<accession>A0A248JVE4</accession>
<dbReference type="SMR" id="A0A248JVE4"/>
<dbReference type="PIRSF" id="PIRSF011396">
    <property type="entry name" value="Trp_halogenase"/>
    <property type="match status" value="1"/>
</dbReference>
<organism evidence="4 5">
    <name type="scientific">Nitrospirillum viridazoti CBAmc</name>
    <dbReference type="NCBI Taxonomy" id="1441467"/>
    <lineage>
        <taxon>Bacteria</taxon>
        <taxon>Pseudomonadati</taxon>
        <taxon>Pseudomonadota</taxon>
        <taxon>Alphaproteobacteria</taxon>
        <taxon>Rhodospirillales</taxon>
        <taxon>Azospirillaceae</taxon>
        <taxon>Nitrospirillum</taxon>
        <taxon>Nitrospirillum viridazoti</taxon>
    </lineage>
</organism>
<dbReference type="GO" id="GO:0004497">
    <property type="term" value="F:monooxygenase activity"/>
    <property type="evidence" value="ECO:0007669"/>
    <property type="project" value="InterPro"/>
</dbReference>
<dbReference type="InterPro" id="IPR033856">
    <property type="entry name" value="Trp_halogen"/>
</dbReference>
<dbReference type="Pfam" id="PF04820">
    <property type="entry name" value="Trp_halogenase"/>
    <property type="match status" value="1"/>
</dbReference>